<name>A0A1T4X7N3_9BACT</name>
<dbReference type="AlphaFoldDB" id="A0A1T4X7N3"/>
<protein>
    <recommendedName>
        <fullName evidence="3">Lipoprotein</fullName>
    </recommendedName>
</protein>
<sequence>MKSLFPHFPSRVHAVALLLLLALAGCAGSSVVPLTYPAKLSDVPWCRWDMTIAAFEDQRPSPQVLGTRDETSAYSPGSDVGDWATRALLEEMKSRGCECAYASSLKTAGQGFVASGQILEIRLDKVGLSTWKTQMKIRYVLTRGGDQLYAATHTGVVERPIVLKDDAPSQILAEGLQDITTQAVEAMIAAMEKEQPF</sequence>
<evidence type="ECO:0000313" key="2">
    <source>
        <dbReference type="Proteomes" id="UP000190027"/>
    </source>
</evidence>
<dbReference type="RefSeq" id="WP_078717458.1">
    <property type="nucleotide sequence ID" value="NZ_FUYC01000008.1"/>
</dbReference>
<keyword evidence="2" id="KW-1185">Reference proteome</keyword>
<reference evidence="1 2" key="1">
    <citation type="submission" date="2017-02" db="EMBL/GenBank/DDBJ databases">
        <authorList>
            <person name="Peterson S.W."/>
        </authorList>
    </citation>
    <scope>NUCLEOTIDE SEQUENCE [LARGE SCALE GENOMIC DNA]</scope>
    <source>
        <strain evidence="1 2">DSM 16080</strain>
    </source>
</reference>
<organism evidence="1 2">
    <name type="scientific">Paucidesulfovibrio gracilis DSM 16080</name>
    <dbReference type="NCBI Taxonomy" id="1121449"/>
    <lineage>
        <taxon>Bacteria</taxon>
        <taxon>Pseudomonadati</taxon>
        <taxon>Thermodesulfobacteriota</taxon>
        <taxon>Desulfovibrionia</taxon>
        <taxon>Desulfovibrionales</taxon>
        <taxon>Desulfovibrionaceae</taxon>
        <taxon>Paucidesulfovibrio</taxon>
    </lineage>
</organism>
<evidence type="ECO:0000313" key="1">
    <source>
        <dbReference type="EMBL" id="SKA85602.1"/>
    </source>
</evidence>
<dbReference type="PROSITE" id="PS51257">
    <property type="entry name" value="PROKAR_LIPOPROTEIN"/>
    <property type="match status" value="1"/>
</dbReference>
<dbReference type="OrthoDB" id="5458763at2"/>
<evidence type="ECO:0008006" key="3">
    <source>
        <dbReference type="Google" id="ProtNLM"/>
    </source>
</evidence>
<dbReference type="Proteomes" id="UP000190027">
    <property type="component" value="Unassembled WGS sequence"/>
</dbReference>
<gene>
    <name evidence="1" type="ORF">SAMN02745704_01901</name>
</gene>
<dbReference type="EMBL" id="FUYC01000008">
    <property type="protein sequence ID" value="SKA85602.1"/>
    <property type="molecule type" value="Genomic_DNA"/>
</dbReference>
<proteinExistence type="predicted"/>
<accession>A0A1T4X7N3</accession>